<sequence length="97" mass="12278">MPDMNEEEFERFYKSVSNLKPRRVIPPIKYLKHFEKYFNDKDLFYEFMKHSYNQNEHKTEEVELEWEEYKARRHGVSRQRYREILKKMALEESRLIR</sequence>
<evidence type="ECO:0000313" key="2">
    <source>
        <dbReference type="Proteomes" id="UP000011769"/>
    </source>
</evidence>
<comment type="caution">
    <text evidence="1">The sequence shown here is derived from an EMBL/GenBank/DDBJ whole genome shotgun (WGS) entry which is preliminary data.</text>
</comment>
<organism evidence="1 2">
    <name type="scientific">Streptococcus parauberis KRS-02083</name>
    <dbReference type="NCBI Taxonomy" id="1207545"/>
    <lineage>
        <taxon>Bacteria</taxon>
        <taxon>Bacillati</taxon>
        <taxon>Bacillota</taxon>
        <taxon>Bacilli</taxon>
        <taxon>Lactobacillales</taxon>
        <taxon>Streptococcaceae</taxon>
        <taxon>Streptococcus</taxon>
    </lineage>
</organism>
<evidence type="ECO:0000313" key="1">
    <source>
        <dbReference type="EMBL" id="EMG26273.1"/>
    </source>
</evidence>
<reference evidence="1 2" key="1">
    <citation type="journal article" date="2013" name="PLoS ONE">
        <title>Comparative Genomic Characterization of Three Streptococcus parauberis Strains in Fish Pathogen, as Assessed by Wide-Genome Analyses.</title>
        <authorList>
            <person name="Nho S.W."/>
            <person name="Hikima J."/>
            <person name="Park S.B."/>
            <person name="Jang H.B."/>
            <person name="Cha I.S."/>
            <person name="Yasuike M."/>
            <person name="Nakamura Y."/>
            <person name="Fujiwara A."/>
            <person name="Sano M."/>
            <person name="Kanai K."/>
            <person name="Kondo H."/>
            <person name="Hirono I."/>
            <person name="Takeyama H."/>
            <person name="Aoki T."/>
            <person name="Jung T.S."/>
        </authorList>
    </citation>
    <scope>NUCLEOTIDE SEQUENCE [LARGE SCALE GENOMIC DNA]</scope>
    <source>
        <strain evidence="1 2">KRS-02083</strain>
    </source>
</reference>
<accession>A0ABN0ITS5</accession>
<dbReference type="Proteomes" id="UP000011769">
    <property type="component" value="Unassembled WGS sequence"/>
</dbReference>
<dbReference type="EMBL" id="ALYM01000001">
    <property type="protein sequence ID" value="EMG26273.1"/>
    <property type="molecule type" value="Genomic_DNA"/>
</dbReference>
<gene>
    <name evidence="1" type="ORF">SPJ1_0235</name>
</gene>
<evidence type="ECO:0008006" key="3">
    <source>
        <dbReference type="Google" id="ProtNLM"/>
    </source>
</evidence>
<protein>
    <recommendedName>
        <fullName evidence="3">Transcriptional regulator</fullName>
    </recommendedName>
</protein>
<keyword evidence="2" id="KW-1185">Reference proteome</keyword>
<name>A0ABN0ITS5_9STRE</name>
<proteinExistence type="predicted"/>